<dbReference type="Proteomes" id="UP000807469">
    <property type="component" value="Unassembled WGS sequence"/>
</dbReference>
<feature type="transmembrane region" description="Helical" evidence="1">
    <location>
        <begin position="12"/>
        <end position="37"/>
    </location>
</feature>
<gene>
    <name evidence="3" type="ORF">BDN70DRAFT_662139</name>
</gene>
<dbReference type="PANTHER" id="PTHR40465">
    <property type="entry name" value="CHROMOSOME 1, WHOLE GENOME SHOTGUN SEQUENCE"/>
    <property type="match status" value="1"/>
</dbReference>
<dbReference type="OrthoDB" id="3265526at2759"/>
<proteinExistence type="predicted"/>
<feature type="transmembrane region" description="Helical" evidence="1">
    <location>
        <begin position="202"/>
        <end position="231"/>
    </location>
</feature>
<dbReference type="PANTHER" id="PTHR40465:SF1">
    <property type="entry name" value="DUF6534 DOMAIN-CONTAINING PROTEIN"/>
    <property type="match status" value="1"/>
</dbReference>
<feature type="domain" description="DUF6534" evidence="2">
    <location>
        <begin position="166"/>
        <end position="217"/>
    </location>
</feature>
<keyword evidence="4" id="KW-1185">Reference proteome</keyword>
<evidence type="ECO:0000313" key="3">
    <source>
        <dbReference type="EMBL" id="KAF9479886.1"/>
    </source>
</evidence>
<keyword evidence="1" id="KW-0472">Membrane</keyword>
<comment type="caution">
    <text evidence="3">The sequence shown here is derived from an EMBL/GenBank/DDBJ whole genome shotgun (WGS) entry which is preliminary data.</text>
</comment>
<evidence type="ECO:0000313" key="4">
    <source>
        <dbReference type="Proteomes" id="UP000807469"/>
    </source>
</evidence>
<keyword evidence="1" id="KW-0812">Transmembrane</keyword>
<evidence type="ECO:0000256" key="1">
    <source>
        <dbReference type="SAM" id="Phobius"/>
    </source>
</evidence>
<sequence>MSTMELSLQFGPILVGVLLSMIMHGVLLSQIYSYYLIYRSTDPKLNKYMVIYILIVESIHTAFSIYMIYEPLILRFGDLNALMQYPIALTPLVSLMAAISLPIQVFVAWRIIRLQNSFWVGGLIIITGAISFAGAVLSAVQIRQSANFSERRSLQMSAILWLVPGALADVAIAATLSWSLYRRKTGLPSTDAVISRIIRLTIQTGLMTSIAALLNLFTLVALPVRAILFVVPVL</sequence>
<organism evidence="3 4">
    <name type="scientific">Pholiota conissans</name>
    <dbReference type="NCBI Taxonomy" id="109636"/>
    <lineage>
        <taxon>Eukaryota</taxon>
        <taxon>Fungi</taxon>
        <taxon>Dikarya</taxon>
        <taxon>Basidiomycota</taxon>
        <taxon>Agaricomycotina</taxon>
        <taxon>Agaricomycetes</taxon>
        <taxon>Agaricomycetidae</taxon>
        <taxon>Agaricales</taxon>
        <taxon>Agaricineae</taxon>
        <taxon>Strophariaceae</taxon>
        <taxon>Pholiota</taxon>
    </lineage>
</organism>
<dbReference type="Pfam" id="PF20152">
    <property type="entry name" value="DUF6534"/>
    <property type="match status" value="1"/>
</dbReference>
<reference evidence="3" key="1">
    <citation type="submission" date="2020-11" db="EMBL/GenBank/DDBJ databases">
        <authorList>
            <consortium name="DOE Joint Genome Institute"/>
            <person name="Ahrendt S."/>
            <person name="Riley R."/>
            <person name="Andreopoulos W."/>
            <person name="Labutti K."/>
            <person name="Pangilinan J."/>
            <person name="Ruiz-Duenas F.J."/>
            <person name="Barrasa J.M."/>
            <person name="Sanchez-Garcia M."/>
            <person name="Camarero S."/>
            <person name="Miyauchi S."/>
            <person name="Serrano A."/>
            <person name="Linde D."/>
            <person name="Babiker R."/>
            <person name="Drula E."/>
            <person name="Ayuso-Fernandez I."/>
            <person name="Pacheco R."/>
            <person name="Padilla G."/>
            <person name="Ferreira P."/>
            <person name="Barriuso J."/>
            <person name="Kellner H."/>
            <person name="Castanera R."/>
            <person name="Alfaro M."/>
            <person name="Ramirez L."/>
            <person name="Pisabarro A.G."/>
            <person name="Kuo A."/>
            <person name="Tritt A."/>
            <person name="Lipzen A."/>
            <person name="He G."/>
            <person name="Yan M."/>
            <person name="Ng V."/>
            <person name="Cullen D."/>
            <person name="Martin F."/>
            <person name="Rosso M.-N."/>
            <person name="Henrissat B."/>
            <person name="Hibbett D."/>
            <person name="Martinez A.T."/>
            <person name="Grigoriev I.V."/>
        </authorList>
    </citation>
    <scope>NUCLEOTIDE SEQUENCE</scope>
    <source>
        <strain evidence="3">CIRM-BRFM 674</strain>
    </source>
</reference>
<feature type="transmembrane region" description="Helical" evidence="1">
    <location>
        <begin position="89"/>
        <end position="111"/>
    </location>
</feature>
<dbReference type="AlphaFoldDB" id="A0A9P6CTY0"/>
<accession>A0A9P6CTY0</accession>
<evidence type="ECO:0000259" key="2">
    <source>
        <dbReference type="Pfam" id="PF20152"/>
    </source>
</evidence>
<feature type="transmembrane region" description="Helical" evidence="1">
    <location>
        <begin position="159"/>
        <end position="181"/>
    </location>
</feature>
<dbReference type="EMBL" id="MU155204">
    <property type="protein sequence ID" value="KAF9479886.1"/>
    <property type="molecule type" value="Genomic_DNA"/>
</dbReference>
<name>A0A9P6CTY0_9AGAR</name>
<keyword evidence="1" id="KW-1133">Transmembrane helix</keyword>
<protein>
    <recommendedName>
        <fullName evidence="2">DUF6534 domain-containing protein</fullName>
    </recommendedName>
</protein>
<feature type="transmembrane region" description="Helical" evidence="1">
    <location>
        <begin position="118"/>
        <end position="139"/>
    </location>
</feature>
<feature type="transmembrane region" description="Helical" evidence="1">
    <location>
        <begin position="49"/>
        <end position="69"/>
    </location>
</feature>
<dbReference type="InterPro" id="IPR045339">
    <property type="entry name" value="DUF6534"/>
</dbReference>